<dbReference type="RefSeq" id="WP_094604300.1">
    <property type="nucleotide sequence ID" value="NZ_CP155573.1"/>
</dbReference>
<gene>
    <name evidence="3" type="ORF">SPSIL_037480</name>
</gene>
<evidence type="ECO:0000256" key="2">
    <source>
        <dbReference type="SAM" id="SignalP"/>
    </source>
</evidence>
<protein>
    <recommendedName>
        <fullName evidence="5">Stage II sporulation protein P</fullName>
    </recommendedName>
</protein>
<dbReference type="Proteomes" id="UP000216752">
    <property type="component" value="Chromosome"/>
</dbReference>
<name>A0ABZ3IPH6_9FIRM</name>
<keyword evidence="2" id="KW-0732">Signal</keyword>
<accession>A0ABZ3IPH6</accession>
<dbReference type="InterPro" id="IPR010897">
    <property type="entry name" value="Spore_II_P"/>
</dbReference>
<sequence length="389" mass="41632">MRALRLFAAVSVMLLALLNVSYSAIAVASTTEISDGFVTIIDTVGNIVFQTGLAVHPGDEFIDEDNRVYVVTAVQGISATAECVREESISGLWPDTIPVQAPAQPASQLVSIYHTHTDESYIPTDGKSTVTGDGSILLVGEAFSKRLSELGYQTNHDKTLHDPHDANAYQRSRRTAMKLLQQQPAALFDIHRDSAPAKIYDFHVNGQDATKILLVVGRQNQSINTTMNYAKTIKSAADAKYKGLIRGIFIANGGYNQDLNPHSILVEIGTQYNNREAADRSAALFADVIPSFLAAGTAAPAAQAPAAQAPAAQAPTAVPAPAISVAPDIAANTNPGPRQDTLLIIGALVVGTGAFLFLSTGNLQEAKTKLLRFGKYEFGDIFRSRKKRK</sequence>
<evidence type="ECO:0000256" key="1">
    <source>
        <dbReference type="SAM" id="Phobius"/>
    </source>
</evidence>
<keyword evidence="1" id="KW-0812">Transmembrane</keyword>
<reference evidence="3" key="1">
    <citation type="submission" date="2024-05" db="EMBL/GenBank/DDBJ databases">
        <title>Isolation and characterization of Sporomusa carbonis sp. nov., a carboxydotrophic hydrogenogen in the genus of Sporomusa isolated from a charcoal burning pile.</title>
        <authorList>
            <person name="Boeer T."/>
            <person name="Rosenbaum F."/>
            <person name="Eysell L."/>
            <person name="Mueller V."/>
            <person name="Daniel R."/>
            <person name="Poehlein A."/>
        </authorList>
    </citation>
    <scope>NUCLEOTIDE SEQUENCE [LARGE SCALE GENOMIC DNA]</scope>
    <source>
        <strain evidence="3">DSM 10669</strain>
    </source>
</reference>
<evidence type="ECO:0008006" key="5">
    <source>
        <dbReference type="Google" id="ProtNLM"/>
    </source>
</evidence>
<organism evidence="3 4">
    <name type="scientific">Sporomusa silvacetica DSM 10669</name>
    <dbReference type="NCBI Taxonomy" id="1123289"/>
    <lineage>
        <taxon>Bacteria</taxon>
        <taxon>Bacillati</taxon>
        <taxon>Bacillota</taxon>
        <taxon>Negativicutes</taxon>
        <taxon>Selenomonadales</taxon>
        <taxon>Sporomusaceae</taxon>
        <taxon>Sporomusa</taxon>
    </lineage>
</organism>
<keyword evidence="1" id="KW-0472">Membrane</keyword>
<feature type="signal peptide" evidence="2">
    <location>
        <begin position="1"/>
        <end position="26"/>
    </location>
</feature>
<evidence type="ECO:0000313" key="3">
    <source>
        <dbReference type="EMBL" id="XFO67549.1"/>
    </source>
</evidence>
<evidence type="ECO:0000313" key="4">
    <source>
        <dbReference type="Proteomes" id="UP000216752"/>
    </source>
</evidence>
<dbReference type="NCBIfam" id="TIGR02867">
    <property type="entry name" value="spore_II_P"/>
    <property type="match status" value="1"/>
</dbReference>
<dbReference type="Pfam" id="PF07454">
    <property type="entry name" value="SpoIIP"/>
    <property type="match status" value="1"/>
</dbReference>
<feature type="chain" id="PRO_5047118065" description="Stage II sporulation protein P" evidence="2">
    <location>
        <begin position="27"/>
        <end position="389"/>
    </location>
</feature>
<feature type="transmembrane region" description="Helical" evidence="1">
    <location>
        <begin position="342"/>
        <end position="363"/>
    </location>
</feature>
<keyword evidence="1" id="KW-1133">Transmembrane helix</keyword>
<proteinExistence type="predicted"/>
<keyword evidence="4" id="KW-1185">Reference proteome</keyword>
<dbReference type="EMBL" id="CP155573">
    <property type="protein sequence ID" value="XFO67549.1"/>
    <property type="molecule type" value="Genomic_DNA"/>
</dbReference>